<dbReference type="SUPFAM" id="SSF51197">
    <property type="entry name" value="Clavaminate synthase-like"/>
    <property type="match status" value="1"/>
</dbReference>
<reference evidence="7 8" key="1">
    <citation type="submission" date="2019-08" db="EMBL/GenBank/DDBJ databases">
        <title>Parahaliea maris sp. nov., isolated from the surface seawater.</title>
        <authorList>
            <person name="Liu Y."/>
        </authorList>
    </citation>
    <scope>NUCLEOTIDE SEQUENCE [LARGE SCALE GENOMIC DNA]</scope>
    <source>
        <strain evidence="7 8">HSLHS9</strain>
    </source>
</reference>
<evidence type="ECO:0000256" key="5">
    <source>
        <dbReference type="ARBA" id="ARBA00023004"/>
    </source>
</evidence>
<keyword evidence="2" id="KW-0479">Metal-binding</keyword>
<proteinExistence type="inferred from homology"/>
<keyword evidence="8" id="KW-1185">Reference proteome</keyword>
<organism evidence="7 8">
    <name type="scientific">Parahaliea maris</name>
    <dbReference type="NCBI Taxonomy" id="2716870"/>
    <lineage>
        <taxon>Bacteria</taxon>
        <taxon>Pseudomonadati</taxon>
        <taxon>Pseudomonadota</taxon>
        <taxon>Gammaproteobacteria</taxon>
        <taxon>Cellvibrionales</taxon>
        <taxon>Halieaceae</taxon>
        <taxon>Parahaliea</taxon>
    </lineage>
</organism>
<sequence length="308" mass="35581">MVLNVTPLENVGVEVSGFDINQPVPDDLARELRQIWLEHGIVLFRDQDIDPQKQIEFSRLFGELELHPLAATQSREFPELFELVNDPEQEKFMVASYHGEQLVSKLDWHMDLHYTGKPNHGAVLRAVVCATEGGLTGFGDLAKAYDALDDETRALVEQLEVVYTFTMQRRNMRFVDTEGYEPSPYSPRKPSQMNYPNFPEIVYPAVVTHPVTGRKVLEIVELMLDRFHLPQRAGLCHDEAMDLMRELVAHIRKPEFHYFHQWREGDMVLWDNWRAMHSTTGTRPGTARRIHRTTIKGDTILGRELTPH</sequence>
<dbReference type="EMBL" id="VRZA01000001">
    <property type="protein sequence ID" value="TXS96135.1"/>
    <property type="molecule type" value="Genomic_DNA"/>
</dbReference>
<dbReference type="GO" id="GO:0046872">
    <property type="term" value="F:metal ion binding"/>
    <property type="evidence" value="ECO:0007669"/>
    <property type="project" value="UniProtKB-KW"/>
</dbReference>
<dbReference type="Pfam" id="PF02668">
    <property type="entry name" value="TauD"/>
    <property type="match status" value="1"/>
</dbReference>
<dbReference type="GO" id="GO:0016706">
    <property type="term" value="F:2-oxoglutarate-dependent dioxygenase activity"/>
    <property type="evidence" value="ECO:0007669"/>
    <property type="project" value="UniProtKB-ARBA"/>
</dbReference>
<feature type="domain" description="TauD/TfdA-like" evidence="6">
    <location>
        <begin position="5"/>
        <end position="294"/>
    </location>
</feature>
<dbReference type="PANTHER" id="PTHR43779:SF3">
    <property type="entry name" value="(3R)-3-[(CARBOXYMETHYL)AMINO]FATTY ACID OXYGENASE_DECARBOXYLASE"/>
    <property type="match status" value="1"/>
</dbReference>
<gene>
    <name evidence="7" type="ORF">FV139_01125</name>
</gene>
<comment type="caution">
    <text evidence="7">The sequence shown here is derived from an EMBL/GenBank/DDBJ whole genome shotgun (WGS) entry which is preliminary data.</text>
</comment>
<dbReference type="RefSeq" id="WP_148066405.1">
    <property type="nucleotide sequence ID" value="NZ_VRZA01000001.1"/>
</dbReference>
<dbReference type="InterPro" id="IPR042098">
    <property type="entry name" value="TauD-like_sf"/>
</dbReference>
<dbReference type="Gene3D" id="3.60.130.10">
    <property type="entry name" value="Clavaminate synthase-like"/>
    <property type="match status" value="1"/>
</dbReference>
<keyword evidence="4" id="KW-0560">Oxidoreductase</keyword>
<comment type="similarity">
    <text evidence="1">Belongs to the TfdA dioxygenase family.</text>
</comment>
<dbReference type="AlphaFoldDB" id="A0A5C9A5G7"/>
<accession>A0A5C9A5G7</accession>
<evidence type="ECO:0000313" key="8">
    <source>
        <dbReference type="Proteomes" id="UP000321039"/>
    </source>
</evidence>
<dbReference type="InterPro" id="IPR051178">
    <property type="entry name" value="TfdA_dioxygenase"/>
</dbReference>
<evidence type="ECO:0000256" key="1">
    <source>
        <dbReference type="ARBA" id="ARBA00005896"/>
    </source>
</evidence>
<dbReference type="Proteomes" id="UP000321039">
    <property type="component" value="Unassembled WGS sequence"/>
</dbReference>
<dbReference type="PANTHER" id="PTHR43779">
    <property type="entry name" value="DIOXYGENASE RV0097-RELATED"/>
    <property type="match status" value="1"/>
</dbReference>
<evidence type="ECO:0000259" key="6">
    <source>
        <dbReference type="Pfam" id="PF02668"/>
    </source>
</evidence>
<evidence type="ECO:0000313" key="7">
    <source>
        <dbReference type="EMBL" id="TXS96135.1"/>
    </source>
</evidence>
<keyword evidence="3 7" id="KW-0223">Dioxygenase</keyword>
<name>A0A5C9A5G7_9GAMM</name>
<evidence type="ECO:0000256" key="4">
    <source>
        <dbReference type="ARBA" id="ARBA00023002"/>
    </source>
</evidence>
<protein>
    <submittedName>
        <fullName evidence="7">TauD/TfdA family dioxygenase</fullName>
    </submittedName>
</protein>
<dbReference type="InterPro" id="IPR003819">
    <property type="entry name" value="TauD/TfdA-like"/>
</dbReference>
<evidence type="ECO:0000256" key="3">
    <source>
        <dbReference type="ARBA" id="ARBA00022964"/>
    </source>
</evidence>
<keyword evidence="5" id="KW-0408">Iron</keyword>
<evidence type="ECO:0000256" key="2">
    <source>
        <dbReference type="ARBA" id="ARBA00022723"/>
    </source>
</evidence>